<feature type="compositionally biased region" description="Low complexity" evidence="1">
    <location>
        <begin position="574"/>
        <end position="599"/>
    </location>
</feature>
<protein>
    <submittedName>
        <fullName evidence="3">Phosphorylated CTD interacting factor 1 WW domain-containing protein</fullName>
    </submittedName>
</protein>
<proteinExistence type="predicted"/>
<evidence type="ECO:0000313" key="3">
    <source>
        <dbReference type="EMBL" id="KAG5177695.1"/>
    </source>
</evidence>
<feature type="domain" description="PCIF1 WW" evidence="2">
    <location>
        <begin position="256"/>
        <end position="412"/>
    </location>
</feature>
<dbReference type="GO" id="GO:0016422">
    <property type="term" value="F:mRNA (2'-O-methyladenosine-N6-)-methyltransferase activity"/>
    <property type="evidence" value="ECO:0007669"/>
    <property type="project" value="InterPro"/>
</dbReference>
<accession>A0A835YQ92</accession>
<dbReference type="InterPro" id="IPR022035">
    <property type="entry name" value="PCIF1_WW"/>
</dbReference>
<sequence length="628" mass="66425">MEKRLRGDDELDMLLASMEGDETPTNQSDDGGSAAPTLGVAGEQHTQRAEPERGWNKAVWNAGVCKPEDAIAAAMPDRVAMQTTPQVECLRQQALTVLRARFAALTTELGVRVKNDVFEKWQFGQKARERATDGALPGDDPLLPRGAFRDGTLVAALEAAGADGAQAHVAVRELGRAARAALQVFNKQLRTLPPSRRHATAARVDADTYCVSYGRHRLRVNSAHYDKLRALHAAHGSSSAQRQRSSGSSGGGARAAAPFHDALFALLLRYESLAGGGFQAAAPGDVFDVLLRRFGADMECFASPLNARYARHCTAFPDTDAPFGGACSFFDFRPASGSYEANPPFVPAVMDMMTEHMNALLRAAAAAGAALMFTVIVPAWEHEASWRRLARSPHAQRRRLLLAQRDHGYCEGRQQLRRTRYKIASAPTSVFFLQTPAAAANVFFLQTPAAAAKWPVTEAACDELREAFRPRQADEAAGVFDSMSSAPTSTLPASDSESERATGAHGAAATVAEHFDTANGADGDSSDSAGSGGMRSDVHVLHNSTDGTAVPAAPQAQGTGGSGGSRKGKKRQRSGAADASTAASAAAIRGDAASGGASKKANKKQRRAETAAAAADGMPHTPDMQHHH</sequence>
<keyword evidence="4" id="KW-1185">Reference proteome</keyword>
<feature type="compositionally biased region" description="Low complexity" evidence="1">
    <location>
        <begin position="503"/>
        <end position="529"/>
    </location>
</feature>
<feature type="compositionally biased region" description="Basic and acidic residues" evidence="1">
    <location>
        <begin position="45"/>
        <end position="55"/>
    </location>
</feature>
<comment type="caution">
    <text evidence="3">The sequence shown here is derived from an EMBL/GenBank/DDBJ whole genome shotgun (WGS) entry which is preliminary data.</text>
</comment>
<dbReference type="AlphaFoldDB" id="A0A835YQ92"/>
<dbReference type="EMBL" id="JAFCMP010000523">
    <property type="protein sequence ID" value="KAG5177695.1"/>
    <property type="molecule type" value="Genomic_DNA"/>
</dbReference>
<evidence type="ECO:0000259" key="2">
    <source>
        <dbReference type="Pfam" id="PF12237"/>
    </source>
</evidence>
<gene>
    <name evidence="3" type="ORF">JKP88DRAFT_350678</name>
</gene>
<dbReference type="PANTHER" id="PTHR21727:SF0">
    <property type="entry name" value="MRNA (2'-O-METHYLADENOSINE-N(6)-)-METHYLTRANSFERASE"/>
    <property type="match status" value="1"/>
</dbReference>
<dbReference type="GO" id="GO:0099122">
    <property type="term" value="F:RNA polymerase II C-terminal domain binding"/>
    <property type="evidence" value="ECO:0007669"/>
    <property type="project" value="InterPro"/>
</dbReference>
<dbReference type="Proteomes" id="UP000664859">
    <property type="component" value="Unassembled WGS sequence"/>
</dbReference>
<evidence type="ECO:0000256" key="1">
    <source>
        <dbReference type="SAM" id="MobiDB-lite"/>
    </source>
</evidence>
<feature type="region of interest" description="Disordered" evidence="1">
    <location>
        <begin position="475"/>
        <end position="628"/>
    </location>
</feature>
<feature type="compositionally biased region" description="Polar residues" evidence="1">
    <location>
        <begin position="482"/>
        <end position="495"/>
    </location>
</feature>
<dbReference type="OrthoDB" id="193787at2759"/>
<dbReference type="Pfam" id="PF12237">
    <property type="entry name" value="PCIF1_WW"/>
    <property type="match status" value="1"/>
</dbReference>
<evidence type="ECO:0000313" key="4">
    <source>
        <dbReference type="Proteomes" id="UP000664859"/>
    </source>
</evidence>
<feature type="region of interest" description="Disordered" evidence="1">
    <location>
        <begin position="1"/>
        <end position="55"/>
    </location>
</feature>
<feature type="region of interest" description="Disordered" evidence="1">
    <location>
        <begin position="234"/>
        <end position="253"/>
    </location>
</feature>
<reference evidence="3" key="1">
    <citation type="submission" date="2021-02" db="EMBL/GenBank/DDBJ databases">
        <title>First Annotated Genome of the Yellow-green Alga Tribonema minus.</title>
        <authorList>
            <person name="Mahan K.M."/>
        </authorList>
    </citation>
    <scope>NUCLEOTIDE SEQUENCE</scope>
    <source>
        <strain evidence="3">UTEX B ZZ1240</strain>
    </source>
</reference>
<dbReference type="InterPro" id="IPR039881">
    <property type="entry name" value="PCIF1-like"/>
</dbReference>
<feature type="compositionally biased region" description="Low complexity" evidence="1">
    <location>
        <begin position="234"/>
        <end position="247"/>
    </location>
</feature>
<name>A0A835YQ92_9STRA</name>
<organism evidence="3 4">
    <name type="scientific">Tribonema minus</name>
    <dbReference type="NCBI Taxonomy" id="303371"/>
    <lineage>
        <taxon>Eukaryota</taxon>
        <taxon>Sar</taxon>
        <taxon>Stramenopiles</taxon>
        <taxon>Ochrophyta</taxon>
        <taxon>PX clade</taxon>
        <taxon>Xanthophyceae</taxon>
        <taxon>Tribonematales</taxon>
        <taxon>Tribonemataceae</taxon>
        <taxon>Tribonema</taxon>
    </lineage>
</organism>
<dbReference type="PANTHER" id="PTHR21727">
    <property type="entry name" value="PHOSPHORYLATED CTD INTERACTING FACTOR 1"/>
    <property type="match status" value="1"/>
</dbReference>